<dbReference type="EMBL" id="JACHNU010000005">
    <property type="protein sequence ID" value="MBB4663818.1"/>
    <property type="molecule type" value="Genomic_DNA"/>
</dbReference>
<gene>
    <name evidence="5" type="ORF">BDZ31_003419</name>
</gene>
<name>A0A840IIQ0_9ACTN</name>
<comment type="caution">
    <text evidence="5">The sequence shown here is derived from an EMBL/GenBank/DDBJ whole genome shotgun (WGS) entry which is preliminary data.</text>
</comment>
<organism evidence="5 6">
    <name type="scientific">Conexibacter arvalis</name>
    <dbReference type="NCBI Taxonomy" id="912552"/>
    <lineage>
        <taxon>Bacteria</taxon>
        <taxon>Bacillati</taxon>
        <taxon>Actinomycetota</taxon>
        <taxon>Thermoleophilia</taxon>
        <taxon>Solirubrobacterales</taxon>
        <taxon>Conexibacteraceae</taxon>
        <taxon>Conexibacter</taxon>
    </lineage>
</organism>
<dbReference type="PANTHER" id="PTHR43782:SF3">
    <property type="entry name" value="ARGINASE"/>
    <property type="match status" value="1"/>
</dbReference>
<dbReference type="CDD" id="cd09999">
    <property type="entry name" value="Arginase-like_1"/>
    <property type="match status" value="1"/>
</dbReference>
<dbReference type="AlphaFoldDB" id="A0A840IIQ0"/>
<dbReference type="InterPro" id="IPR023696">
    <property type="entry name" value="Ureohydrolase_dom_sf"/>
</dbReference>
<sequence length="297" mass="29571">MAGSWTLLGAPLDSAGAGEGEERAPAALRAAGIAEAVGASADRGDVTGLLRPAERDPGSGIVAFAALVGASRALRDAVAEVARGGGRPLVLGGDCALLPGALAGCRAAGLEPGLWVVDGHPDAMDGDSSPTGEAADMDVAIVCGRGPAELIALAGNGAVPLVDPARCAVLGLRPRGADPGNDADLAQLDERIWRRDAPAIVAAAGGPAMAGLEAAARLAAGPAWLHLDLDVLDAEAMPAVSYPQPLGLAWEELEELLAPLAGAPGLIGCSISDLRSDLDPDGRFAARAVALLGRVLR</sequence>
<keyword evidence="6" id="KW-1185">Reference proteome</keyword>
<dbReference type="GO" id="GO:0005737">
    <property type="term" value="C:cytoplasm"/>
    <property type="evidence" value="ECO:0007669"/>
    <property type="project" value="TreeGrafter"/>
</dbReference>
<dbReference type="PIRSF" id="PIRSF036979">
    <property type="entry name" value="Arginase"/>
    <property type="match status" value="1"/>
</dbReference>
<keyword evidence="2 5" id="KW-0378">Hydrolase</keyword>
<dbReference type="PROSITE" id="PS51409">
    <property type="entry name" value="ARGINASE_2"/>
    <property type="match status" value="1"/>
</dbReference>
<dbReference type="RefSeq" id="WP_183343544.1">
    <property type="nucleotide sequence ID" value="NZ_JACHNU010000005.1"/>
</dbReference>
<dbReference type="GO" id="GO:0004053">
    <property type="term" value="F:arginase activity"/>
    <property type="evidence" value="ECO:0007669"/>
    <property type="project" value="UniProtKB-EC"/>
</dbReference>
<keyword evidence="1" id="KW-0479">Metal-binding</keyword>
<accession>A0A840IIQ0</accession>
<dbReference type="EC" id="3.5.3.1" evidence="5"/>
<protein>
    <submittedName>
        <fullName evidence="5">Arginase</fullName>
        <ecNumber evidence="5">3.5.3.1</ecNumber>
    </submittedName>
</protein>
<evidence type="ECO:0000256" key="4">
    <source>
        <dbReference type="PROSITE-ProRule" id="PRU00742"/>
    </source>
</evidence>
<evidence type="ECO:0000256" key="1">
    <source>
        <dbReference type="ARBA" id="ARBA00022723"/>
    </source>
</evidence>
<dbReference type="Proteomes" id="UP000585272">
    <property type="component" value="Unassembled WGS sequence"/>
</dbReference>
<dbReference type="Gene3D" id="3.40.800.10">
    <property type="entry name" value="Ureohydrolase domain"/>
    <property type="match status" value="1"/>
</dbReference>
<evidence type="ECO:0000313" key="5">
    <source>
        <dbReference type="EMBL" id="MBB4663818.1"/>
    </source>
</evidence>
<dbReference type="GO" id="GO:0030145">
    <property type="term" value="F:manganese ion binding"/>
    <property type="evidence" value="ECO:0007669"/>
    <property type="project" value="TreeGrafter"/>
</dbReference>
<keyword evidence="3" id="KW-0464">Manganese</keyword>
<dbReference type="InterPro" id="IPR006035">
    <property type="entry name" value="Ureohydrolase"/>
</dbReference>
<reference evidence="5 6" key="1">
    <citation type="submission" date="2020-08" db="EMBL/GenBank/DDBJ databases">
        <title>Genomic Encyclopedia of Archaeal and Bacterial Type Strains, Phase II (KMG-II): from individual species to whole genera.</title>
        <authorList>
            <person name="Goeker M."/>
        </authorList>
    </citation>
    <scope>NUCLEOTIDE SEQUENCE [LARGE SCALE GENOMIC DNA]</scope>
    <source>
        <strain evidence="5 6">DSM 23288</strain>
    </source>
</reference>
<proteinExistence type="inferred from homology"/>
<dbReference type="PANTHER" id="PTHR43782">
    <property type="entry name" value="ARGINASE"/>
    <property type="match status" value="1"/>
</dbReference>
<dbReference type="PRINTS" id="PR00116">
    <property type="entry name" value="ARGINASE"/>
</dbReference>
<evidence type="ECO:0000313" key="6">
    <source>
        <dbReference type="Proteomes" id="UP000585272"/>
    </source>
</evidence>
<dbReference type="Pfam" id="PF00491">
    <property type="entry name" value="Arginase"/>
    <property type="match status" value="1"/>
</dbReference>
<evidence type="ECO:0000256" key="3">
    <source>
        <dbReference type="ARBA" id="ARBA00023211"/>
    </source>
</evidence>
<evidence type="ECO:0000256" key="2">
    <source>
        <dbReference type="ARBA" id="ARBA00022801"/>
    </source>
</evidence>
<dbReference type="SUPFAM" id="SSF52768">
    <property type="entry name" value="Arginase/deacetylase"/>
    <property type="match status" value="1"/>
</dbReference>
<comment type="similarity">
    <text evidence="4">Belongs to the arginase family.</text>
</comment>